<dbReference type="RefSeq" id="WP_194807574.1">
    <property type="nucleotide sequence ID" value="NZ_JBIAMT010000005.1"/>
</dbReference>
<proteinExistence type="predicted"/>
<dbReference type="PROSITE" id="PS50949">
    <property type="entry name" value="HTH_GNTR"/>
    <property type="match status" value="1"/>
</dbReference>
<name>A0ABW6P9F3_9NOCA</name>
<dbReference type="EMBL" id="JBIAMT010000005">
    <property type="protein sequence ID" value="MFF0499789.1"/>
    <property type="molecule type" value="Genomic_DNA"/>
</dbReference>
<evidence type="ECO:0000256" key="3">
    <source>
        <dbReference type="ARBA" id="ARBA00023163"/>
    </source>
</evidence>
<organism evidence="5 6">
    <name type="scientific">Nocardia aobensis</name>
    <dbReference type="NCBI Taxonomy" id="257277"/>
    <lineage>
        <taxon>Bacteria</taxon>
        <taxon>Bacillati</taxon>
        <taxon>Actinomycetota</taxon>
        <taxon>Actinomycetes</taxon>
        <taxon>Mycobacteriales</taxon>
        <taxon>Nocardiaceae</taxon>
        <taxon>Nocardia</taxon>
    </lineage>
</organism>
<dbReference type="Proteomes" id="UP001601442">
    <property type="component" value="Unassembled WGS sequence"/>
</dbReference>
<sequence>MDEPLVEGEGVPFVVERASGEKVARQIARAIVRDIVHQGLGEGAPLPPETVMLNTYGVGRPTLREALRILEMNGLLTIKPGRSGGPRVRRSDTQDLARLLALHFGSRRVTYAEITAAREAIEPTLARLAALNATETERQQLAELLHRSVDSSTGSLAESQQFHRSVAIISHDAVLGPLSMSLQLILEPLRVDPAQQWSVLMAEHIPIGEAIIRGAADEAARLMARHMRHYPALVETANQIVDWD</sequence>
<dbReference type="Pfam" id="PF07729">
    <property type="entry name" value="FCD"/>
    <property type="match status" value="1"/>
</dbReference>
<keyword evidence="6" id="KW-1185">Reference proteome</keyword>
<evidence type="ECO:0000256" key="1">
    <source>
        <dbReference type="ARBA" id="ARBA00023015"/>
    </source>
</evidence>
<dbReference type="CDD" id="cd07377">
    <property type="entry name" value="WHTH_GntR"/>
    <property type="match status" value="1"/>
</dbReference>
<dbReference type="Gene3D" id="1.10.10.10">
    <property type="entry name" value="Winged helix-like DNA-binding domain superfamily/Winged helix DNA-binding domain"/>
    <property type="match status" value="1"/>
</dbReference>
<dbReference type="PANTHER" id="PTHR43537:SF5">
    <property type="entry name" value="UXU OPERON TRANSCRIPTIONAL REGULATOR"/>
    <property type="match status" value="1"/>
</dbReference>
<evidence type="ECO:0000259" key="4">
    <source>
        <dbReference type="PROSITE" id="PS50949"/>
    </source>
</evidence>
<comment type="caution">
    <text evidence="5">The sequence shown here is derived from an EMBL/GenBank/DDBJ whole genome shotgun (WGS) entry which is preliminary data.</text>
</comment>
<dbReference type="PRINTS" id="PR00035">
    <property type="entry name" value="HTHGNTR"/>
</dbReference>
<evidence type="ECO:0000256" key="2">
    <source>
        <dbReference type="ARBA" id="ARBA00023125"/>
    </source>
</evidence>
<dbReference type="InterPro" id="IPR000524">
    <property type="entry name" value="Tscrpt_reg_HTH_GntR"/>
</dbReference>
<protein>
    <submittedName>
        <fullName evidence="5">FadR/GntR family transcriptional regulator</fullName>
    </submittedName>
</protein>
<dbReference type="InterPro" id="IPR011711">
    <property type="entry name" value="GntR_C"/>
</dbReference>
<dbReference type="InterPro" id="IPR036390">
    <property type="entry name" value="WH_DNA-bd_sf"/>
</dbReference>
<evidence type="ECO:0000313" key="5">
    <source>
        <dbReference type="EMBL" id="MFF0499789.1"/>
    </source>
</evidence>
<dbReference type="SUPFAM" id="SSF46785">
    <property type="entry name" value="Winged helix' DNA-binding domain"/>
    <property type="match status" value="1"/>
</dbReference>
<dbReference type="InterPro" id="IPR036388">
    <property type="entry name" value="WH-like_DNA-bd_sf"/>
</dbReference>
<keyword evidence="1" id="KW-0805">Transcription regulation</keyword>
<keyword evidence="2" id="KW-0238">DNA-binding</keyword>
<evidence type="ECO:0000313" key="6">
    <source>
        <dbReference type="Proteomes" id="UP001601442"/>
    </source>
</evidence>
<dbReference type="Gene3D" id="1.20.120.530">
    <property type="entry name" value="GntR ligand-binding domain-like"/>
    <property type="match status" value="1"/>
</dbReference>
<dbReference type="PANTHER" id="PTHR43537">
    <property type="entry name" value="TRANSCRIPTIONAL REGULATOR, GNTR FAMILY"/>
    <property type="match status" value="1"/>
</dbReference>
<keyword evidence="3" id="KW-0804">Transcription</keyword>
<gene>
    <name evidence="5" type="ORF">ACFYU5_25550</name>
</gene>
<dbReference type="SMART" id="SM00345">
    <property type="entry name" value="HTH_GNTR"/>
    <property type="match status" value="1"/>
</dbReference>
<feature type="domain" description="HTH gntR-type" evidence="4">
    <location>
        <begin position="21"/>
        <end position="91"/>
    </location>
</feature>
<accession>A0ABW6P9F3</accession>
<dbReference type="SUPFAM" id="SSF48008">
    <property type="entry name" value="GntR ligand-binding domain-like"/>
    <property type="match status" value="1"/>
</dbReference>
<dbReference type="InterPro" id="IPR008920">
    <property type="entry name" value="TF_FadR/GntR_C"/>
</dbReference>
<dbReference type="Pfam" id="PF00392">
    <property type="entry name" value="GntR"/>
    <property type="match status" value="1"/>
</dbReference>
<reference evidence="5 6" key="1">
    <citation type="submission" date="2024-10" db="EMBL/GenBank/DDBJ databases">
        <title>The Natural Products Discovery Center: Release of the First 8490 Sequenced Strains for Exploring Actinobacteria Biosynthetic Diversity.</title>
        <authorList>
            <person name="Kalkreuter E."/>
            <person name="Kautsar S.A."/>
            <person name="Yang D."/>
            <person name="Bader C.D."/>
            <person name="Teijaro C.N."/>
            <person name="Fluegel L."/>
            <person name="Davis C.M."/>
            <person name="Simpson J.R."/>
            <person name="Lauterbach L."/>
            <person name="Steele A.D."/>
            <person name="Gui C."/>
            <person name="Meng S."/>
            <person name="Li G."/>
            <person name="Viehrig K."/>
            <person name="Ye F."/>
            <person name="Su P."/>
            <person name="Kiefer A.F."/>
            <person name="Nichols A."/>
            <person name="Cepeda A.J."/>
            <person name="Yan W."/>
            <person name="Fan B."/>
            <person name="Jiang Y."/>
            <person name="Adhikari A."/>
            <person name="Zheng C.-J."/>
            <person name="Schuster L."/>
            <person name="Cowan T.M."/>
            <person name="Smanski M.J."/>
            <person name="Chevrette M.G."/>
            <person name="De Carvalho L.P.S."/>
            <person name="Shen B."/>
        </authorList>
    </citation>
    <scope>NUCLEOTIDE SEQUENCE [LARGE SCALE GENOMIC DNA]</scope>
    <source>
        <strain evidence="5 6">NPDC004119</strain>
    </source>
</reference>
<dbReference type="SMART" id="SM00895">
    <property type="entry name" value="FCD"/>
    <property type="match status" value="1"/>
</dbReference>